<dbReference type="Gene3D" id="3.50.50.60">
    <property type="entry name" value="FAD/NAD(P)-binding domain"/>
    <property type="match status" value="1"/>
</dbReference>
<evidence type="ECO:0000313" key="3">
    <source>
        <dbReference type="Proteomes" id="UP000093309"/>
    </source>
</evidence>
<accession>A0A1C1A526</accession>
<dbReference type="STRING" id="512399.A8709_16455"/>
<dbReference type="Gene3D" id="1.20.1440.240">
    <property type="match status" value="1"/>
</dbReference>
<dbReference type="Gene3D" id="3.90.660.10">
    <property type="match status" value="1"/>
</dbReference>
<dbReference type="GO" id="GO:0009063">
    <property type="term" value="P:amino acid catabolic process"/>
    <property type="evidence" value="ECO:0007669"/>
    <property type="project" value="TreeGrafter"/>
</dbReference>
<protein>
    <submittedName>
        <fullName evidence="2">Amine oxidase</fullName>
    </submittedName>
</protein>
<dbReference type="RefSeq" id="WP_065852562.1">
    <property type="nucleotide sequence ID" value="NZ_LYPC01000014.1"/>
</dbReference>
<dbReference type="InterPro" id="IPR036188">
    <property type="entry name" value="FAD/NAD-bd_sf"/>
</dbReference>
<dbReference type="InterPro" id="IPR006311">
    <property type="entry name" value="TAT_signal"/>
</dbReference>
<dbReference type="AlphaFoldDB" id="A0A1C1A526"/>
<feature type="domain" description="Amine oxidase" evidence="1">
    <location>
        <begin position="74"/>
        <end position="528"/>
    </location>
</feature>
<dbReference type="Pfam" id="PF01593">
    <property type="entry name" value="Amino_oxidase"/>
    <property type="match status" value="1"/>
</dbReference>
<dbReference type="EMBL" id="LYPC01000014">
    <property type="protein sequence ID" value="OCT15652.1"/>
    <property type="molecule type" value="Genomic_DNA"/>
</dbReference>
<dbReference type="PANTHER" id="PTHR10742">
    <property type="entry name" value="FLAVIN MONOAMINE OXIDASE"/>
    <property type="match status" value="1"/>
</dbReference>
<dbReference type="InterPro" id="IPR050281">
    <property type="entry name" value="Flavin_monoamine_oxidase"/>
</dbReference>
<sequence length="535" mass="59355">MEKTPIQEDQITRRQFLTTVGKIGGSAALFSVMGTLGLLSPETMKAADYTPPSKWDLTSTNRNGKKIIILGAGIAGMTAAYELGMAGYQCTILEARARAGGRAWSVRRGTTVTEIGGTKQVARFDNGMYFNAGPMRIPQFHVTLDYARKFGVPIEPFNNVNESGYYYNEGVGELSGVKIPKRQAKADVRGYVAEMLAKAVNQNALDLPLTSEEKAKLVAYLKTEGDLSADLFYKGSERAGYVEEPGGKFDAGVRKDPFSLKAIINSGFGQFFSSEYSYDQQMMMFHPVGGMDQIAKAFEKRVGDHIEYHAEVQEIKQSSEGVRILYKDLNSGANKEVAGEFCICTIPLPVLKDIKADFSPEMSTAISKISYASAGKIGLQFKRRFWEEDEQIYGGSSLTNMDIANIYYPPTDYFAKKGILLGYYTFGGSADKIGKMSLAAREDYAISQGAKIHPQYYKEFETSFSVDWKKIKYNLGGWASYTADDRKNYYPTLCKPDGRIYLAGEHISYITAWQAGAIESARKVVTEIHERVMKE</sequence>
<comment type="caution">
    <text evidence="2">The sequence shown here is derived from an EMBL/GenBank/DDBJ whole genome shotgun (WGS) entry which is preliminary data.</text>
</comment>
<dbReference type="SUPFAM" id="SSF51905">
    <property type="entry name" value="FAD/NAD(P)-binding domain"/>
    <property type="match status" value="1"/>
</dbReference>
<dbReference type="PROSITE" id="PS51318">
    <property type="entry name" value="TAT"/>
    <property type="match status" value="1"/>
</dbReference>
<reference evidence="3" key="1">
    <citation type="submission" date="2016-05" db="EMBL/GenBank/DDBJ databases">
        <title>Paenibacillus oryzae. sp. nov., isolated from the rice root.</title>
        <authorList>
            <person name="Zhang J."/>
            <person name="Zhang X."/>
        </authorList>
    </citation>
    <scope>NUCLEOTIDE SEQUENCE [LARGE SCALE GENOMIC DNA]</scope>
    <source>
        <strain evidence="3">KCTC13222</strain>
    </source>
</reference>
<evidence type="ECO:0000259" key="1">
    <source>
        <dbReference type="Pfam" id="PF01593"/>
    </source>
</evidence>
<dbReference type="InterPro" id="IPR002937">
    <property type="entry name" value="Amino_oxidase"/>
</dbReference>
<evidence type="ECO:0000313" key="2">
    <source>
        <dbReference type="EMBL" id="OCT15652.1"/>
    </source>
</evidence>
<organism evidence="2 3">
    <name type="scientific">Paenibacillus pectinilyticus</name>
    <dbReference type="NCBI Taxonomy" id="512399"/>
    <lineage>
        <taxon>Bacteria</taxon>
        <taxon>Bacillati</taxon>
        <taxon>Bacillota</taxon>
        <taxon>Bacilli</taxon>
        <taxon>Bacillales</taxon>
        <taxon>Paenibacillaceae</taxon>
        <taxon>Paenibacillus</taxon>
    </lineage>
</organism>
<dbReference type="Proteomes" id="UP000093309">
    <property type="component" value="Unassembled WGS sequence"/>
</dbReference>
<dbReference type="OrthoDB" id="25353at2"/>
<name>A0A1C1A526_9BACL</name>
<dbReference type="GO" id="GO:0001716">
    <property type="term" value="F:L-amino-acid oxidase activity"/>
    <property type="evidence" value="ECO:0007669"/>
    <property type="project" value="TreeGrafter"/>
</dbReference>
<keyword evidence="3" id="KW-1185">Reference proteome</keyword>
<gene>
    <name evidence="2" type="ORF">A8709_16455</name>
</gene>
<dbReference type="PANTHER" id="PTHR10742:SF342">
    <property type="entry name" value="AMINE OXIDASE"/>
    <property type="match status" value="1"/>
</dbReference>
<dbReference type="SUPFAM" id="SSF54373">
    <property type="entry name" value="FAD-linked reductases, C-terminal domain"/>
    <property type="match status" value="1"/>
</dbReference>
<proteinExistence type="predicted"/>